<sequence>MKAIVFSAFLVAEISAFLIPGINIDLPDQHFINNLITKSINTEKQSIKDTGLDPLYINETHIALGLPVAVLFSAQAYAKEILCTGLSDIVTHNVSYNLRTSIFSFGIELPRIDLSVGAASLEAILFSNTFDVKASGKVEIERIRIAGKVHVDIAIFSGITIRQIKIAFTLGNIIPNIKLVAQGKDYSAKINYFIGTNVTSAIKAHKTEINKLLEIVMKNVMNERLP</sequence>
<gene>
    <name evidence="1" type="ORF">PYW08_014312</name>
</gene>
<dbReference type="EMBL" id="CM056781">
    <property type="protein sequence ID" value="KAJ8735062.1"/>
    <property type="molecule type" value="Genomic_DNA"/>
</dbReference>
<keyword evidence="2" id="KW-1185">Reference proteome</keyword>
<comment type="caution">
    <text evidence="1">The sequence shown here is derived from an EMBL/GenBank/DDBJ whole genome shotgun (WGS) entry which is preliminary data.</text>
</comment>
<reference evidence="1" key="1">
    <citation type="submission" date="2023-03" db="EMBL/GenBank/DDBJ databases">
        <title>Chromosome-level genomes of two armyworms, Mythimna separata and Mythimna loreyi, provide insights into the biosynthesis and reception of sex pheromones.</title>
        <authorList>
            <person name="Zhao H."/>
        </authorList>
    </citation>
    <scope>NUCLEOTIDE SEQUENCE</scope>
    <source>
        <strain evidence="1">BeijingLab</strain>
    </source>
</reference>
<proteinExistence type="predicted"/>
<accession>A0ACC2RB42</accession>
<dbReference type="Proteomes" id="UP001231649">
    <property type="component" value="Chromosome 5"/>
</dbReference>
<organism evidence="1 2">
    <name type="scientific">Mythimna loreyi</name>
    <dbReference type="NCBI Taxonomy" id="667449"/>
    <lineage>
        <taxon>Eukaryota</taxon>
        <taxon>Metazoa</taxon>
        <taxon>Ecdysozoa</taxon>
        <taxon>Arthropoda</taxon>
        <taxon>Hexapoda</taxon>
        <taxon>Insecta</taxon>
        <taxon>Pterygota</taxon>
        <taxon>Neoptera</taxon>
        <taxon>Endopterygota</taxon>
        <taxon>Lepidoptera</taxon>
        <taxon>Glossata</taxon>
        <taxon>Ditrysia</taxon>
        <taxon>Noctuoidea</taxon>
        <taxon>Noctuidae</taxon>
        <taxon>Noctuinae</taxon>
        <taxon>Hadenini</taxon>
        <taxon>Mythimna</taxon>
    </lineage>
</organism>
<evidence type="ECO:0000313" key="1">
    <source>
        <dbReference type="EMBL" id="KAJ8735062.1"/>
    </source>
</evidence>
<name>A0ACC2RB42_9NEOP</name>
<evidence type="ECO:0000313" key="2">
    <source>
        <dbReference type="Proteomes" id="UP001231649"/>
    </source>
</evidence>
<protein>
    <submittedName>
        <fullName evidence="1">Uncharacterized protein</fullName>
    </submittedName>
</protein>